<dbReference type="GO" id="GO:0004347">
    <property type="term" value="F:glucose-6-phosphate isomerase activity"/>
    <property type="evidence" value="ECO:0007669"/>
    <property type="project" value="InterPro"/>
</dbReference>
<protein>
    <submittedName>
        <fullName evidence="4">Glucose-6-phosphate isomerase, archaeal II</fullName>
    </submittedName>
</protein>
<dbReference type="InterPro" id="IPR046348">
    <property type="entry name" value="SIS_dom_sf"/>
</dbReference>
<dbReference type="EMBL" id="CP034928">
    <property type="protein sequence ID" value="QAA77290.1"/>
    <property type="molecule type" value="Genomic_DNA"/>
</dbReference>
<evidence type="ECO:0000256" key="2">
    <source>
        <dbReference type="ARBA" id="ARBA00023235"/>
    </source>
</evidence>
<dbReference type="InterPro" id="IPR001347">
    <property type="entry name" value="SIS_dom"/>
</dbReference>
<feature type="domain" description="SIS" evidence="3">
    <location>
        <begin position="40"/>
        <end position="192"/>
    </location>
</feature>
<dbReference type="GO" id="GO:0005975">
    <property type="term" value="P:carbohydrate metabolic process"/>
    <property type="evidence" value="ECO:0007669"/>
    <property type="project" value="InterPro"/>
</dbReference>
<evidence type="ECO:0000313" key="5">
    <source>
        <dbReference type="Proteomes" id="UP000287233"/>
    </source>
</evidence>
<evidence type="ECO:0000256" key="1">
    <source>
        <dbReference type="ARBA" id="ARBA00010523"/>
    </source>
</evidence>
<dbReference type="GO" id="GO:0097367">
    <property type="term" value="F:carbohydrate derivative binding"/>
    <property type="evidence" value="ECO:0007669"/>
    <property type="project" value="InterPro"/>
</dbReference>
<comment type="similarity">
    <text evidence="1">Belongs to the PGI/PMI family.</text>
</comment>
<proteinExistence type="inferred from homology"/>
<dbReference type="Pfam" id="PF10432">
    <property type="entry name" value="bact-PGI_C"/>
    <property type="match status" value="1"/>
</dbReference>
<dbReference type="GO" id="GO:0004476">
    <property type="term" value="F:mannose-6-phosphate isomerase activity"/>
    <property type="evidence" value="ECO:0007669"/>
    <property type="project" value="InterPro"/>
</dbReference>
<evidence type="ECO:0000313" key="4">
    <source>
        <dbReference type="EMBL" id="QAA77290.1"/>
    </source>
</evidence>
<evidence type="ECO:0000259" key="3">
    <source>
        <dbReference type="PROSITE" id="PS51464"/>
    </source>
</evidence>
<dbReference type="GO" id="GO:1901135">
    <property type="term" value="P:carbohydrate derivative metabolic process"/>
    <property type="evidence" value="ECO:0007669"/>
    <property type="project" value="InterPro"/>
</dbReference>
<dbReference type="KEGG" id="bih:BIP78_1524"/>
<dbReference type="Gene3D" id="3.40.50.10490">
    <property type="entry name" value="Glucose-6-phosphate isomerase like protein, domain 1"/>
    <property type="match status" value="2"/>
</dbReference>
<accession>A0A410FWK2</accession>
<dbReference type="Proteomes" id="UP000287233">
    <property type="component" value="Chromosome"/>
</dbReference>
<dbReference type="NCBIfam" id="NF006423">
    <property type="entry name" value="PRK08674.1-2"/>
    <property type="match status" value="1"/>
</dbReference>
<sequence>MGQHAKTWTELALVDQARTADVLAGFPAQCRDGLALGGQVPLEGLTGFTRVACLGMGGSGIAGALLGSILPFEVVPVRDYTLPPWVGAESLAIALSYSGDTEETLAAFDEARRRTTRLLAVTSGGELGRLCARDGIPWIEIPKGYQPRAALGYLLFPLLGVIDRIHPVPGLAETLAVLDDLAAELAPGSDENAAQTLAQALFGRVPLVYGAGPTAPVAFRWKTQLNENAKAPAFWAELPELCHNEVVGYELTPRLLAHATVVFLRSGGDHPRVARRVAILGELLANRGLDWTEVAARGESRLAQLLSLLYVGDWTSYYLALLNEVDPAPVAIIAELKKRLAG</sequence>
<dbReference type="AlphaFoldDB" id="A0A410FWK2"/>
<dbReference type="CDD" id="cd05637">
    <property type="entry name" value="SIS_PGI_PMI_2"/>
    <property type="match status" value="1"/>
</dbReference>
<reference evidence="5" key="1">
    <citation type="submission" date="2018-12" db="EMBL/GenBank/DDBJ databases">
        <title>Complete genome sequence of an uncultured bacterium of the candidate phylum Bipolaricaulota.</title>
        <authorList>
            <person name="Kadnikov V.V."/>
            <person name="Mardanov A.V."/>
            <person name="Beletsky A.V."/>
            <person name="Frank Y.A."/>
            <person name="Karnachuk O.V."/>
            <person name="Ravin N.V."/>
        </authorList>
    </citation>
    <scope>NUCLEOTIDE SEQUENCE [LARGE SCALE GENOMIC DNA]</scope>
</reference>
<organism evidence="4 5">
    <name type="scientific">Bipolaricaulis sibiricus</name>
    <dbReference type="NCBI Taxonomy" id="2501609"/>
    <lineage>
        <taxon>Bacteria</taxon>
        <taxon>Candidatus Bipolaricaulota</taxon>
        <taxon>Candidatus Bipolaricaulia</taxon>
        <taxon>Candidatus Bipolaricaulales</taxon>
        <taxon>Candidatus Bipolaricaulaceae</taxon>
        <taxon>Candidatus Bipolaricaulis</taxon>
    </lineage>
</organism>
<dbReference type="PROSITE" id="PS51464">
    <property type="entry name" value="SIS"/>
    <property type="match status" value="1"/>
</dbReference>
<keyword evidence="2 4" id="KW-0413">Isomerase</keyword>
<dbReference type="CDD" id="cd05017">
    <property type="entry name" value="SIS_PGI_PMI_1"/>
    <property type="match status" value="1"/>
</dbReference>
<dbReference type="InterPro" id="IPR019490">
    <property type="entry name" value="Glu6P/Mann6P_isomerase_C"/>
</dbReference>
<gene>
    <name evidence="4" type="ORF">BIP78_1524</name>
</gene>
<name>A0A410FWK2_BIPS1</name>
<dbReference type="NCBIfam" id="NF006426">
    <property type="entry name" value="PRK08674.1-6"/>
    <property type="match status" value="1"/>
</dbReference>
<dbReference type="InterPro" id="IPR035484">
    <property type="entry name" value="SIS_PGI/PMI_1"/>
</dbReference>
<dbReference type="SUPFAM" id="SSF53697">
    <property type="entry name" value="SIS domain"/>
    <property type="match status" value="1"/>
</dbReference>
<dbReference type="NCBIfam" id="TIGR02128">
    <property type="entry name" value="G6PI_arch"/>
    <property type="match status" value="1"/>
</dbReference>